<organism evidence="1 2">
    <name type="scientific">Leptospira wolffii</name>
    <dbReference type="NCBI Taxonomy" id="409998"/>
    <lineage>
        <taxon>Bacteria</taxon>
        <taxon>Pseudomonadati</taxon>
        <taxon>Spirochaetota</taxon>
        <taxon>Spirochaetia</taxon>
        <taxon>Leptospirales</taxon>
        <taxon>Leptospiraceae</taxon>
        <taxon>Leptospira</taxon>
    </lineage>
</organism>
<dbReference type="Proteomes" id="UP000231912">
    <property type="component" value="Unassembled WGS sequence"/>
</dbReference>
<name>A0A2M9ZCS7_9LEPT</name>
<reference evidence="1 2" key="1">
    <citation type="submission" date="2017-07" db="EMBL/GenBank/DDBJ databases">
        <title>Leptospira spp. isolated from tropical soils.</title>
        <authorList>
            <person name="Thibeaux R."/>
            <person name="Iraola G."/>
            <person name="Ferres I."/>
            <person name="Bierque E."/>
            <person name="Girault D."/>
            <person name="Soupe-Gilbert M.-E."/>
            <person name="Picardeau M."/>
            <person name="Goarant C."/>
        </authorList>
    </citation>
    <scope>NUCLEOTIDE SEQUENCE [LARGE SCALE GENOMIC DNA]</scope>
    <source>
        <strain evidence="1 2">FH2-C-A2</strain>
    </source>
</reference>
<gene>
    <name evidence="1" type="ORF">CH371_07485</name>
</gene>
<dbReference type="RefSeq" id="WP_100758389.1">
    <property type="nucleotide sequence ID" value="NZ_NPDT01000002.1"/>
</dbReference>
<comment type="caution">
    <text evidence="1">The sequence shown here is derived from an EMBL/GenBank/DDBJ whole genome shotgun (WGS) entry which is preliminary data.</text>
</comment>
<protein>
    <recommendedName>
        <fullName evidence="3">Lipoprotein</fullName>
    </recommendedName>
</protein>
<evidence type="ECO:0008006" key="3">
    <source>
        <dbReference type="Google" id="ProtNLM"/>
    </source>
</evidence>
<evidence type="ECO:0000313" key="2">
    <source>
        <dbReference type="Proteomes" id="UP000231912"/>
    </source>
</evidence>
<evidence type="ECO:0000313" key="1">
    <source>
        <dbReference type="EMBL" id="PJZ66127.1"/>
    </source>
</evidence>
<dbReference type="PROSITE" id="PS51257">
    <property type="entry name" value="PROKAR_LIPOPROTEIN"/>
    <property type="match status" value="1"/>
</dbReference>
<accession>A0A2M9ZCS7</accession>
<proteinExistence type="predicted"/>
<sequence length="114" mass="12660">MKSIRRISVFLIFLGLLVSCGESLMYKVERVVPAKDRPVFSSNRVEGEDCVGLVIPFMFGRFVPEIERAYANALEKAPPGTQSLSNGEVFTRGFILPPLVFFRCIVVTGTPSMD</sequence>
<dbReference type="AlphaFoldDB" id="A0A2M9ZCS7"/>
<dbReference type="EMBL" id="NPDT01000002">
    <property type="protein sequence ID" value="PJZ66127.1"/>
    <property type="molecule type" value="Genomic_DNA"/>
</dbReference>